<evidence type="ECO:0000256" key="4">
    <source>
        <dbReference type="ARBA" id="ARBA00022692"/>
    </source>
</evidence>
<evidence type="ECO:0000256" key="8">
    <source>
        <dbReference type="ARBA" id="ARBA00023136"/>
    </source>
</evidence>
<evidence type="ECO:0000256" key="3">
    <source>
        <dbReference type="ARBA" id="ARBA00022475"/>
    </source>
</evidence>
<evidence type="ECO:0000256" key="2">
    <source>
        <dbReference type="ARBA" id="ARBA00022448"/>
    </source>
</evidence>
<keyword evidence="2 9" id="KW-0813">Transport</keyword>
<evidence type="ECO:0000256" key="6">
    <source>
        <dbReference type="ARBA" id="ARBA00022989"/>
    </source>
</evidence>
<evidence type="ECO:0000256" key="11">
    <source>
        <dbReference type="SAM" id="Phobius"/>
    </source>
</evidence>
<keyword evidence="3 9" id="KW-1003">Cell membrane</keyword>
<evidence type="ECO:0000256" key="1">
    <source>
        <dbReference type="ARBA" id="ARBA00004167"/>
    </source>
</evidence>
<comment type="similarity">
    <text evidence="9">Belongs to the TatB family.</text>
</comment>
<dbReference type="PANTHER" id="PTHR33162:SF1">
    <property type="entry name" value="SEC-INDEPENDENT PROTEIN TRANSLOCASE PROTEIN TATA, CHLOROPLASTIC"/>
    <property type="match status" value="1"/>
</dbReference>
<evidence type="ECO:0000256" key="7">
    <source>
        <dbReference type="ARBA" id="ARBA00023010"/>
    </source>
</evidence>
<dbReference type="AlphaFoldDB" id="A0A3E0WGW5"/>
<evidence type="ECO:0000313" key="12">
    <source>
        <dbReference type="EMBL" id="RFA31998.1"/>
    </source>
</evidence>
<keyword evidence="7 9" id="KW-0811">Translocation</keyword>
<dbReference type="InterPro" id="IPR018448">
    <property type="entry name" value="TatB"/>
</dbReference>
<accession>A0A3E0WGW5</accession>
<dbReference type="InterPro" id="IPR003369">
    <property type="entry name" value="TatA/B/E"/>
</dbReference>
<comment type="caution">
    <text evidence="12">The sequence shown here is derived from an EMBL/GenBank/DDBJ whole genome shotgun (WGS) entry which is preliminary data.</text>
</comment>
<dbReference type="Proteomes" id="UP000256763">
    <property type="component" value="Unassembled WGS sequence"/>
</dbReference>
<sequence length="123" mass="13763">MFDVGFWEVGLILVIALLILGPERLPRAVRVVGFWIGRARGVFYSLRAEMDREFQIQEMRKAGRDFEEEFKQMRSAANEFQQNVMRQADNARQKSADDAAGEPTPDKPAPSASSADKGKGTDA</sequence>
<keyword evidence="4 9" id="KW-0812">Transmembrane</keyword>
<keyword evidence="8 9" id="KW-0472">Membrane</keyword>
<evidence type="ECO:0000256" key="5">
    <source>
        <dbReference type="ARBA" id="ARBA00022927"/>
    </source>
</evidence>
<evidence type="ECO:0000256" key="9">
    <source>
        <dbReference type="HAMAP-Rule" id="MF_00237"/>
    </source>
</evidence>
<dbReference type="GO" id="GO:0033281">
    <property type="term" value="C:TAT protein transport complex"/>
    <property type="evidence" value="ECO:0007669"/>
    <property type="project" value="UniProtKB-UniRule"/>
</dbReference>
<keyword evidence="13" id="KW-1185">Reference proteome</keyword>
<dbReference type="OrthoDB" id="9816005at2"/>
<proteinExistence type="inferred from homology"/>
<dbReference type="Gene3D" id="1.20.5.3310">
    <property type="match status" value="1"/>
</dbReference>
<protein>
    <recommendedName>
        <fullName evidence="9">Sec-independent protein translocase protein TatB</fullName>
    </recommendedName>
</protein>
<feature type="region of interest" description="Disordered" evidence="10">
    <location>
        <begin position="77"/>
        <end position="123"/>
    </location>
</feature>
<keyword evidence="6 9" id="KW-1133">Transmembrane helix</keyword>
<dbReference type="HAMAP" id="MF_00237">
    <property type="entry name" value="TatB"/>
    <property type="match status" value="1"/>
</dbReference>
<comment type="function">
    <text evidence="9">Part of the twin-arginine translocation (Tat) system that transports large folded proteins containing a characteristic twin-arginine motif in their signal peptide across membranes. Together with TatC, TatB is part of a receptor directly interacting with Tat signal peptides. TatB may form an oligomeric binding site that transiently accommodates folded Tat precursor proteins before their translocation.</text>
</comment>
<feature type="transmembrane region" description="Helical" evidence="11">
    <location>
        <begin position="6"/>
        <end position="22"/>
    </location>
</feature>
<dbReference type="PANTHER" id="PTHR33162">
    <property type="entry name" value="SEC-INDEPENDENT PROTEIN TRANSLOCASE PROTEIN TATA, CHLOROPLASTIC"/>
    <property type="match status" value="1"/>
</dbReference>
<evidence type="ECO:0000313" key="13">
    <source>
        <dbReference type="Proteomes" id="UP000256763"/>
    </source>
</evidence>
<reference evidence="13" key="1">
    <citation type="submission" date="2017-05" db="EMBL/GenBank/DDBJ databases">
        <authorList>
            <person name="Sharma S."/>
            <person name="Sidhu C."/>
            <person name="Pinnaka A.K."/>
        </authorList>
    </citation>
    <scope>NUCLEOTIDE SEQUENCE [LARGE SCALE GENOMIC DNA]</scope>
    <source>
        <strain evidence="13">AK93</strain>
    </source>
</reference>
<dbReference type="GO" id="GO:0043953">
    <property type="term" value="P:protein transport by the Tat complex"/>
    <property type="evidence" value="ECO:0007669"/>
    <property type="project" value="UniProtKB-UniRule"/>
</dbReference>
<dbReference type="Pfam" id="PF02416">
    <property type="entry name" value="TatA_B_E"/>
    <property type="match status" value="1"/>
</dbReference>
<gene>
    <name evidence="9" type="primary">tatB</name>
    <name evidence="12" type="ORF">CAL65_20795</name>
</gene>
<dbReference type="EMBL" id="NFZW01000036">
    <property type="protein sequence ID" value="RFA31998.1"/>
    <property type="molecule type" value="Genomic_DNA"/>
</dbReference>
<dbReference type="RefSeq" id="WP_116304016.1">
    <property type="nucleotide sequence ID" value="NZ_NFZV01000036.1"/>
</dbReference>
<comment type="subcellular location">
    <subcellularLocation>
        <location evidence="9">Cell membrane</location>
        <topology evidence="9">Single-pass membrane protein</topology>
    </subcellularLocation>
    <subcellularLocation>
        <location evidence="1">Membrane</location>
        <topology evidence="1">Single-pass membrane protein</topology>
    </subcellularLocation>
</comment>
<comment type="subunit">
    <text evidence="9">The Tat system comprises two distinct complexes: a TatABC complex, containing multiple copies of TatA, TatB and TatC subunits, and a separate TatA complex, containing only TatA subunits. Substrates initially bind to the TatABC complex, which probably triggers association of the separate TatA complex to form the active translocon.</text>
</comment>
<dbReference type="PRINTS" id="PR01506">
    <property type="entry name" value="TATBPROTEIN"/>
</dbReference>
<evidence type="ECO:0000256" key="10">
    <source>
        <dbReference type="SAM" id="MobiDB-lite"/>
    </source>
</evidence>
<organism evidence="12 13">
    <name type="scientific">Alkalilimnicola ehrlichii</name>
    <dbReference type="NCBI Taxonomy" id="351052"/>
    <lineage>
        <taxon>Bacteria</taxon>
        <taxon>Pseudomonadati</taxon>
        <taxon>Pseudomonadota</taxon>
        <taxon>Gammaproteobacteria</taxon>
        <taxon>Chromatiales</taxon>
        <taxon>Ectothiorhodospiraceae</taxon>
        <taxon>Alkalilimnicola</taxon>
    </lineage>
</organism>
<dbReference type="GO" id="GO:0008320">
    <property type="term" value="F:protein transmembrane transporter activity"/>
    <property type="evidence" value="ECO:0007669"/>
    <property type="project" value="UniProtKB-UniRule"/>
</dbReference>
<dbReference type="NCBIfam" id="TIGR01410">
    <property type="entry name" value="tatB"/>
    <property type="match status" value="1"/>
</dbReference>
<keyword evidence="5 9" id="KW-0653">Protein transport</keyword>
<name>A0A3E0WGW5_9GAMM</name>